<sequence length="598" mass="62714">MPDDTALRDPDVFLGVSRSARGRLWRLHPADADTVSTLVRRFDLPEVVARAMAARGISADAAETYLAPTLRALMPDPSRLADMDAAVARLVRAVTERETIAIFGDYDVDGATSTALLCRYFTGLGVPVRTHIPDRIAEGYGPNAQALLALHDDGAHLLVTVDCGVTAFAALAAAREAGMEAIVIDHHQVEDSLPECLAVVDPKRRDDDSGADDLAAVGVAFLLLVGLNRALRAAGAFGPERPEPDLMKLLDLVAFGTVCDVVPLRGLNRAFVVQGLKVMGEGGNVGLACLAARAGLTVAPGTYHIGFVMGPRVNAGGRVGKSDLGARLLACDDRALANALAEELEQHNADRREIEAAALAEAIAQSDRIMPADGPVVVAAGEDWHPGVVGLVAARLKERFNVPACAVTFLGEVGKGSGRSVPGVNLGAAILAAREAGVLLSGGGHAMAAGFTVARADLSRFCAFLADHVRAQMAGGPAVSEQLVDGAIDIGAATPTLVETLARMEPFGAGNEEPRFVVPSVRLGRVERVGAGHVRAYAYGRAGGRLKVIAFRCADDDLGAALLAHRDRQVHLLGALRADTWQGRRDVQFVVEDLAFVD</sequence>
<dbReference type="GO" id="GO:0008409">
    <property type="term" value="F:5'-3' exonuclease activity"/>
    <property type="evidence" value="ECO:0007669"/>
    <property type="project" value="InterPro"/>
</dbReference>
<keyword evidence="3" id="KW-0540">Nuclease</keyword>
<dbReference type="PANTHER" id="PTHR30255:SF2">
    <property type="entry name" value="SINGLE-STRANDED-DNA-SPECIFIC EXONUCLEASE RECJ"/>
    <property type="match status" value="1"/>
</dbReference>
<dbReference type="InterPro" id="IPR051673">
    <property type="entry name" value="SSDNA_exonuclease_RecJ"/>
</dbReference>
<dbReference type="GO" id="GO:0006310">
    <property type="term" value="P:DNA recombination"/>
    <property type="evidence" value="ECO:0007669"/>
    <property type="project" value="InterPro"/>
</dbReference>
<name>A0A212JIG8_9PROT</name>
<dbReference type="AlphaFoldDB" id="A0A212JIG8"/>
<dbReference type="Gene3D" id="3.90.1640.30">
    <property type="match status" value="1"/>
</dbReference>
<dbReference type="InterPro" id="IPR003156">
    <property type="entry name" value="DHHA1_dom"/>
</dbReference>
<evidence type="ECO:0000256" key="5">
    <source>
        <dbReference type="ARBA" id="ARBA00022839"/>
    </source>
</evidence>
<dbReference type="SUPFAM" id="SSF64182">
    <property type="entry name" value="DHH phosphoesterases"/>
    <property type="match status" value="1"/>
</dbReference>
<evidence type="ECO:0000259" key="6">
    <source>
        <dbReference type="Pfam" id="PF01368"/>
    </source>
</evidence>
<protein>
    <recommendedName>
        <fullName evidence="2">Single-stranded-DNA-specific exonuclease RecJ</fullName>
    </recommendedName>
</protein>
<evidence type="ECO:0000313" key="9">
    <source>
        <dbReference type="EMBL" id="SBV99259.1"/>
    </source>
</evidence>
<accession>A0A212JIG8</accession>
<dbReference type="InterPro" id="IPR001667">
    <property type="entry name" value="DDH_dom"/>
</dbReference>
<keyword evidence="4 9" id="KW-0378">Hydrolase</keyword>
<reference evidence="9" key="1">
    <citation type="submission" date="2016-04" db="EMBL/GenBank/DDBJ databases">
        <authorList>
            <person name="Evans L.H."/>
            <person name="Alamgir A."/>
            <person name="Owens N."/>
            <person name="Weber N.D."/>
            <person name="Virtaneva K."/>
            <person name="Barbian K."/>
            <person name="Babar A."/>
            <person name="Rosenke K."/>
        </authorList>
    </citation>
    <scope>NUCLEOTIDE SEQUENCE</scope>
    <source>
        <strain evidence="9">86</strain>
    </source>
</reference>
<evidence type="ECO:0000256" key="3">
    <source>
        <dbReference type="ARBA" id="ARBA00022722"/>
    </source>
</evidence>
<dbReference type="InterPro" id="IPR038763">
    <property type="entry name" value="DHH_sf"/>
</dbReference>
<organism evidence="9">
    <name type="scientific">uncultured Alphaproteobacteria bacterium</name>
    <dbReference type="NCBI Taxonomy" id="91750"/>
    <lineage>
        <taxon>Bacteria</taxon>
        <taxon>Pseudomonadati</taxon>
        <taxon>Pseudomonadota</taxon>
        <taxon>Alphaproteobacteria</taxon>
        <taxon>environmental samples</taxon>
    </lineage>
</organism>
<evidence type="ECO:0000256" key="2">
    <source>
        <dbReference type="ARBA" id="ARBA00019841"/>
    </source>
</evidence>
<dbReference type="Gene3D" id="3.10.310.30">
    <property type="match status" value="1"/>
</dbReference>
<evidence type="ECO:0000259" key="8">
    <source>
        <dbReference type="Pfam" id="PF17768"/>
    </source>
</evidence>
<proteinExistence type="inferred from homology"/>
<feature type="domain" description="DHHA1" evidence="7">
    <location>
        <begin position="374"/>
        <end position="467"/>
    </location>
</feature>
<dbReference type="InterPro" id="IPR041122">
    <property type="entry name" value="RecJ_OB"/>
</dbReference>
<dbReference type="InterPro" id="IPR004610">
    <property type="entry name" value="RecJ"/>
</dbReference>
<feature type="domain" description="DDH" evidence="6">
    <location>
        <begin position="100"/>
        <end position="257"/>
    </location>
</feature>
<dbReference type="GO" id="GO:0006281">
    <property type="term" value="P:DNA repair"/>
    <property type="evidence" value="ECO:0007669"/>
    <property type="project" value="InterPro"/>
</dbReference>
<dbReference type="Pfam" id="PF17768">
    <property type="entry name" value="RecJ_OB"/>
    <property type="match status" value="1"/>
</dbReference>
<gene>
    <name evidence="9" type="ORF">KL86APRO_11132</name>
</gene>
<evidence type="ECO:0000256" key="1">
    <source>
        <dbReference type="ARBA" id="ARBA00005915"/>
    </source>
</evidence>
<dbReference type="Pfam" id="PF02272">
    <property type="entry name" value="DHHA1"/>
    <property type="match status" value="1"/>
</dbReference>
<dbReference type="EMBL" id="FLUO01000001">
    <property type="protein sequence ID" value="SBV99259.1"/>
    <property type="molecule type" value="Genomic_DNA"/>
</dbReference>
<evidence type="ECO:0000256" key="4">
    <source>
        <dbReference type="ARBA" id="ARBA00022801"/>
    </source>
</evidence>
<comment type="similarity">
    <text evidence="1">Belongs to the RecJ family.</text>
</comment>
<dbReference type="GO" id="GO:0003676">
    <property type="term" value="F:nucleic acid binding"/>
    <property type="evidence" value="ECO:0007669"/>
    <property type="project" value="InterPro"/>
</dbReference>
<dbReference type="NCBIfam" id="TIGR00644">
    <property type="entry name" value="recJ"/>
    <property type="match status" value="1"/>
</dbReference>
<keyword evidence="5 9" id="KW-0269">Exonuclease</keyword>
<dbReference type="PANTHER" id="PTHR30255">
    <property type="entry name" value="SINGLE-STRANDED-DNA-SPECIFIC EXONUCLEASE RECJ"/>
    <property type="match status" value="1"/>
</dbReference>
<feature type="domain" description="RecJ OB" evidence="8">
    <location>
        <begin position="484"/>
        <end position="593"/>
    </location>
</feature>
<evidence type="ECO:0000259" key="7">
    <source>
        <dbReference type="Pfam" id="PF02272"/>
    </source>
</evidence>
<dbReference type="Pfam" id="PF01368">
    <property type="entry name" value="DHH"/>
    <property type="match status" value="1"/>
</dbReference>